<accession>A0A656JRL6</accession>
<dbReference type="EMBL" id="AOKF01002618">
    <property type="protein sequence ID" value="EPN47524.1"/>
    <property type="molecule type" value="Genomic_DNA"/>
</dbReference>
<proteinExistence type="predicted"/>
<feature type="non-terminal residue" evidence="1">
    <location>
        <position position="56"/>
    </location>
</feature>
<gene>
    <name evidence="1" type="ORF">A245_30788</name>
</gene>
<dbReference type="AlphaFoldDB" id="A0A656JRL6"/>
<protein>
    <submittedName>
        <fullName evidence="1">Uncharacterized protein</fullName>
    </submittedName>
</protein>
<organism evidence="1 2">
    <name type="scientific">Pseudomonas syringae pv. actinidiae ICMP 19096</name>
    <dbReference type="NCBI Taxonomy" id="1194405"/>
    <lineage>
        <taxon>Bacteria</taxon>
        <taxon>Pseudomonadati</taxon>
        <taxon>Pseudomonadota</taxon>
        <taxon>Gammaproteobacteria</taxon>
        <taxon>Pseudomonadales</taxon>
        <taxon>Pseudomonadaceae</taxon>
        <taxon>Pseudomonas</taxon>
        <taxon>Pseudomonas syringae</taxon>
    </lineage>
</organism>
<evidence type="ECO:0000313" key="2">
    <source>
        <dbReference type="Proteomes" id="UP000018849"/>
    </source>
</evidence>
<comment type="caution">
    <text evidence="1">The sequence shown here is derived from an EMBL/GenBank/DDBJ whole genome shotgun (WGS) entry which is preliminary data.</text>
</comment>
<reference evidence="1 2" key="1">
    <citation type="journal article" date="2013" name="PLoS Pathog.">
        <title>Genomic analysis of the Kiwifruit pathogen Pseudomonas syringae pv. actinidiae provides insight into the origins of an emergent plant disease.</title>
        <authorList>
            <person name="McCann H.C."/>
            <person name="Rikkerink E.H."/>
            <person name="Bertels F."/>
            <person name="Fiers M."/>
            <person name="Lu A."/>
            <person name="Rees-George J."/>
            <person name="Andersen M.T."/>
            <person name="Gleave A.P."/>
            <person name="Haubold B."/>
            <person name="Wohlers M.W."/>
            <person name="Guttman D.S."/>
            <person name="Wang P.W."/>
            <person name="Straub C."/>
            <person name="Vanneste J.L."/>
            <person name="Rainey P.B."/>
            <person name="Templeton M.D."/>
        </authorList>
    </citation>
    <scope>NUCLEOTIDE SEQUENCE [LARGE SCALE GENOMIC DNA]</scope>
    <source>
        <strain evidence="1 2">ICMP 19096</strain>
    </source>
</reference>
<dbReference type="Proteomes" id="UP000018849">
    <property type="component" value="Unassembled WGS sequence"/>
</dbReference>
<evidence type="ECO:0000313" key="1">
    <source>
        <dbReference type="EMBL" id="EPN47524.1"/>
    </source>
</evidence>
<sequence length="56" mass="5916">MRAWLVALAFAVQALIVAPVFAAPLEVLKLQSEHPVDGMVGGNLSGLALCNGRLWT</sequence>
<name>A0A656JRL6_PSESF</name>